<dbReference type="InterPro" id="IPR028082">
    <property type="entry name" value="Peripla_BP_I"/>
</dbReference>
<reference evidence="3 4" key="1">
    <citation type="submission" date="2019-01" db="EMBL/GenBank/DDBJ databases">
        <title>PMF-metabolizing Aryl O-demethylase.</title>
        <authorList>
            <person name="Kim M."/>
        </authorList>
    </citation>
    <scope>NUCLEOTIDE SEQUENCE [LARGE SCALE GENOMIC DNA]</scope>
    <source>
        <strain evidence="3 4">PMF1</strain>
    </source>
</reference>
<keyword evidence="2" id="KW-0732">Signal</keyword>
<dbReference type="Pfam" id="PF13433">
    <property type="entry name" value="Peripla_BP_5"/>
    <property type="match status" value="1"/>
</dbReference>
<gene>
    <name evidence="3" type="primary">amiC</name>
    <name evidence="3" type="ORF">PMF13cell1_01098</name>
</gene>
<protein>
    <submittedName>
        <fullName evidence="3">Aliphatic amidase expression-regulating protein</fullName>
    </submittedName>
</protein>
<name>A0A4P6LV26_9FIRM</name>
<dbReference type="CDD" id="cd06355">
    <property type="entry name" value="PBP1_FmdD-like"/>
    <property type="match status" value="1"/>
</dbReference>
<evidence type="ECO:0000256" key="1">
    <source>
        <dbReference type="SAM" id="MobiDB-lite"/>
    </source>
</evidence>
<dbReference type="SUPFAM" id="SSF53822">
    <property type="entry name" value="Periplasmic binding protein-like I"/>
    <property type="match status" value="1"/>
</dbReference>
<dbReference type="KEGG" id="bpro:PMF13cell1_01098"/>
<sequence>MKNKYLKSTVSFMLAGTMLFGLTACSGGAIAEAGSTGKTDKTEETAKSSSSGDTVKVGILHSQSGTMAMAEKPMIEAAQMAIDEINEDGGVLGKQIEYVLEDGASDAAVFAEKATKLLTKDKVATIFGCWTSASRKAVLPVVEGNDGLLWYPVQYEGLESSHNIMYTAPCPNQQAIPAMDYLMENCKGDDGTLKIFLFGSDYVYPRTTNTIIKAMQKDYGYEIVGEEYIPLGYTDCSTVITKIQETKPDVIINTINGDSNVSFFKQYKDAGLSPDQIQTMSFSCYEEDIRGMGAEYAEGHLFAWNYFQSVDTEASKAFTEKFKELYGEDKVTGDPVVNAYEGVYLWKAAVEKAGTFDVEPVIEACESGEIEAETPEGLVTIAKGTTHHCLQKVLVGKCDADGQIQTLWETEDRVEPDPWLKSYDWAKDLSVDTE</sequence>
<dbReference type="Gene3D" id="3.40.50.2300">
    <property type="match status" value="2"/>
</dbReference>
<evidence type="ECO:0000313" key="3">
    <source>
        <dbReference type="EMBL" id="QBE95575.1"/>
    </source>
</evidence>
<feature type="signal peptide" evidence="2">
    <location>
        <begin position="1"/>
        <end position="31"/>
    </location>
</feature>
<dbReference type="AlphaFoldDB" id="A0A4P6LV26"/>
<feature type="chain" id="PRO_5020189250" evidence="2">
    <location>
        <begin position="32"/>
        <end position="434"/>
    </location>
</feature>
<proteinExistence type="predicted"/>
<evidence type="ECO:0000256" key="2">
    <source>
        <dbReference type="SAM" id="SignalP"/>
    </source>
</evidence>
<dbReference type="RefSeq" id="WP_130180078.1">
    <property type="nucleotide sequence ID" value="NZ_CP035945.1"/>
</dbReference>
<dbReference type="InterPro" id="IPR017777">
    <property type="entry name" value="ABC_urea-bd_UrtA"/>
</dbReference>
<evidence type="ECO:0000313" key="4">
    <source>
        <dbReference type="Proteomes" id="UP000289794"/>
    </source>
</evidence>
<accession>A0A4P6LV26</accession>
<feature type="region of interest" description="Disordered" evidence="1">
    <location>
        <begin position="33"/>
        <end position="53"/>
    </location>
</feature>
<dbReference type="PANTHER" id="PTHR47628">
    <property type="match status" value="1"/>
</dbReference>
<dbReference type="NCBIfam" id="TIGR03407">
    <property type="entry name" value="urea_ABC_UrtA"/>
    <property type="match status" value="1"/>
</dbReference>
<dbReference type="PANTHER" id="PTHR47628:SF1">
    <property type="entry name" value="ALIPHATIC AMIDASE EXPRESSION-REGULATING PROTEIN"/>
    <property type="match status" value="1"/>
</dbReference>
<dbReference type="Proteomes" id="UP000289794">
    <property type="component" value="Chromosome"/>
</dbReference>
<dbReference type="EMBL" id="CP035945">
    <property type="protein sequence ID" value="QBE95575.1"/>
    <property type="molecule type" value="Genomic_DNA"/>
</dbReference>
<dbReference type="PROSITE" id="PS51257">
    <property type="entry name" value="PROKAR_LIPOPROTEIN"/>
    <property type="match status" value="1"/>
</dbReference>
<organism evidence="3 4">
    <name type="scientific">Blautia producta</name>
    <dbReference type="NCBI Taxonomy" id="33035"/>
    <lineage>
        <taxon>Bacteria</taxon>
        <taxon>Bacillati</taxon>
        <taxon>Bacillota</taxon>
        <taxon>Clostridia</taxon>
        <taxon>Lachnospirales</taxon>
        <taxon>Lachnospiraceae</taxon>
        <taxon>Blautia</taxon>
    </lineage>
</organism>